<keyword evidence="3" id="KW-1185">Reference proteome</keyword>
<evidence type="ECO:0000256" key="1">
    <source>
        <dbReference type="SAM" id="Phobius"/>
    </source>
</evidence>
<feature type="transmembrane region" description="Helical" evidence="1">
    <location>
        <begin position="70"/>
        <end position="94"/>
    </location>
</feature>
<feature type="non-terminal residue" evidence="2">
    <location>
        <position position="1"/>
    </location>
</feature>
<evidence type="ECO:0000313" key="2">
    <source>
        <dbReference type="EMBL" id="MFC6289305.1"/>
    </source>
</evidence>
<dbReference type="EMBL" id="JBHSSO010000011">
    <property type="protein sequence ID" value="MFC6289305.1"/>
    <property type="molecule type" value="Genomic_DNA"/>
</dbReference>
<dbReference type="Proteomes" id="UP001596258">
    <property type="component" value="Unassembled WGS sequence"/>
</dbReference>
<protein>
    <recommendedName>
        <fullName evidence="4">DUF1430 domain-containing protein</fullName>
    </recommendedName>
</protein>
<evidence type="ECO:0008006" key="4">
    <source>
        <dbReference type="Google" id="ProtNLM"/>
    </source>
</evidence>
<organism evidence="2 3">
    <name type="scientific">Levilactobacillus angrenensis</name>
    <dbReference type="NCBI Taxonomy" id="2486020"/>
    <lineage>
        <taxon>Bacteria</taxon>
        <taxon>Bacillati</taxon>
        <taxon>Bacillota</taxon>
        <taxon>Bacilli</taxon>
        <taxon>Lactobacillales</taxon>
        <taxon>Lactobacillaceae</taxon>
        <taxon>Levilactobacillus</taxon>
    </lineage>
</organism>
<gene>
    <name evidence="2" type="ORF">ACFP1M_03700</name>
</gene>
<comment type="caution">
    <text evidence="2">The sequence shown here is derived from an EMBL/GenBank/DDBJ whole genome shotgun (WGS) entry which is preliminary data.</text>
</comment>
<proteinExistence type="predicted"/>
<sequence length="174" mass="19946">HSWGMPPVMFSVITKYHKGRHSLFLYNSEIFYAFTQDILRSQHIGGYTNIKSYASKIYQEQRSKVMQLSIILGLMVGLFVFECVLACSLYFGIYQRTHAIRTLMGQSLLKTHYRFGLVLAALIISEWMASLIISQSLHLTSVYYLVDSLITFLIFYVKSKKNITHIGASLKGDN</sequence>
<reference evidence="3" key="1">
    <citation type="journal article" date="2019" name="Int. J. Syst. Evol. Microbiol.">
        <title>The Global Catalogue of Microorganisms (GCM) 10K type strain sequencing project: providing services to taxonomists for standard genome sequencing and annotation.</title>
        <authorList>
            <consortium name="The Broad Institute Genomics Platform"/>
            <consortium name="The Broad Institute Genome Sequencing Center for Infectious Disease"/>
            <person name="Wu L."/>
            <person name="Ma J."/>
        </authorList>
    </citation>
    <scope>NUCLEOTIDE SEQUENCE [LARGE SCALE GENOMIC DNA]</scope>
    <source>
        <strain evidence="3">CCM 8893</strain>
    </source>
</reference>
<keyword evidence="1" id="KW-0812">Transmembrane</keyword>
<feature type="transmembrane region" description="Helical" evidence="1">
    <location>
        <begin position="139"/>
        <end position="157"/>
    </location>
</feature>
<keyword evidence="1" id="KW-0472">Membrane</keyword>
<accession>A0ABW1U7G2</accession>
<feature type="transmembrane region" description="Helical" evidence="1">
    <location>
        <begin position="115"/>
        <end position="133"/>
    </location>
</feature>
<evidence type="ECO:0000313" key="3">
    <source>
        <dbReference type="Proteomes" id="UP001596258"/>
    </source>
</evidence>
<keyword evidence="1" id="KW-1133">Transmembrane helix</keyword>
<name>A0ABW1U7G2_9LACO</name>